<evidence type="ECO:0000313" key="3">
    <source>
        <dbReference type="Proteomes" id="UP000267821"/>
    </source>
</evidence>
<name>A0A3N4LES4_9PEZI</name>
<dbReference type="InParanoid" id="A0A3N4LES4"/>
<organism evidence="2 3">
    <name type="scientific">Terfezia boudieri ATCC MYA-4762</name>
    <dbReference type="NCBI Taxonomy" id="1051890"/>
    <lineage>
        <taxon>Eukaryota</taxon>
        <taxon>Fungi</taxon>
        <taxon>Dikarya</taxon>
        <taxon>Ascomycota</taxon>
        <taxon>Pezizomycotina</taxon>
        <taxon>Pezizomycetes</taxon>
        <taxon>Pezizales</taxon>
        <taxon>Pezizaceae</taxon>
        <taxon>Terfezia</taxon>
    </lineage>
</organism>
<proteinExistence type="predicted"/>
<accession>A0A3N4LES4</accession>
<dbReference type="EMBL" id="ML121560">
    <property type="protein sequence ID" value="RPB21390.1"/>
    <property type="molecule type" value="Genomic_DNA"/>
</dbReference>
<sequence>MTNSERRIRAHNTHTTTQSTQHLVYNNNSHPNARDGSARPSHNKSSLVSRPLS</sequence>
<reference evidence="2 3" key="1">
    <citation type="journal article" date="2018" name="Nat. Ecol. Evol.">
        <title>Pezizomycetes genomes reveal the molecular basis of ectomycorrhizal truffle lifestyle.</title>
        <authorList>
            <person name="Murat C."/>
            <person name="Payen T."/>
            <person name="Noel B."/>
            <person name="Kuo A."/>
            <person name="Morin E."/>
            <person name="Chen J."/>
            <person name="Kohler A."/>
            <person name="Krizsan K."/>
            <person name="Balestrini R."/>
            <person name="Da Silva C."/>
            <person name="Montanini B."/>
            <person name="Hainaut M."/>
            <person name="Levati E."/>
            <person name="Barry K.W."/>
            <person name="Belfiori B."/>
            <person name="Cichocki N."/>
            <person name="Clum A."/>
            <person name="Dockter R.B."/>
            <person name="Fauchery L."/>
            <person name="Guy J."/>
            <person name="Iotti M."/>
            <person name="Le Tacon F."/>
            <person name="Lindquist E.A."/>
            <person name="Lipzen A."/>
            <person name="Malagnac F."/>
            <person name="Mello A."/>
            <person name="Molinier V."/>
            <person name="Miyauchi S."/>
            <person name="Poulain J."/>
            <person name="Riccioni C."/>
            <person name="Rubini A."/>
            <person name="Sitrit Y."/>
            <person name="Splivallo R."/>
            <person name="Traeger S."/>
            <person name="Wang M."/>
            <person name="Zifcakova L."/>
            <person name="Wipf D."/>
            <person name="Zambonelli A."/>
            <person name="Paolocci F."/>
            <person name="Nowrousian M."/>
            <person name="Ottonello S."/>
            <person name="Baldrian P."/>
            <person name="Spatafora J.W."/>
            <person name="Henrissat B."/>
            <person name="Nagy L.G."/>
            <person name="Aury J.M."/>
            <person name="Wincker P."/>
            <person name="Grigoriev I.V."/>
            <person name="Bonfante P."/>
            <person name="Martin F.M."/>
        </authorList>
    </citation>
    <scope>NUCLEOTIDE SEQUENCE [LARGE SCALE GENOMIC DNA]</scope>
    <source>
        <strain evidence="2 3">ATCC MYA-4762</strain>
    </source>
</reference>
<feature type="compositionally biased region" description="Polar residues" evidence="1">
    <location>
        <begin position="43"/>
        <end position="53"/>
    </location>
</feature>
<feature type="compositionally biased region" description="Low complexity" evidence="1">
    <location>
        <begin position="13"/>
        <end position="22"/>
    </location>
</feature>
<protein>
    <submittedName>
        <fullName evidence="2">Uncharacterized protein</fullName>
    </submittedName>
</protein>
<evidence type="ECO:0000256" key="1">
    <source>
        <dbReference type="SAM" id="MobiDB-lite"/>
    </source>
</evidence>
<feature type="region of interest" description="Disordered" evidence="1">
    <location>
        <begin position="1"/>
        <end position="53"/>
    </location>
</feature>
<evidence type="ECO:0000313" key="2">
    <source>
        <dbReference type="EMBL" id="RPB21390.1"/>
    </source>
</evidence>
<gene>
    <name evidence="2" type="ORF">L211DRAFT_812202</name>
</gene>
<dbReference type="Proteomes" id="UP000267821">
    <property type="component" value="Unassembled WGS sequence"/>
</dbReference>
<dbReference type="AlphaFoldDB" id="A0A3N4LES4"/>
<keyword evidence="3" id="KW-1185">Reference proteome</keyword>